<keyword evidence="2 17" id="KW-0813">Transport</keyword>
<feature type="domain" description="Neurotransmitter-gated ion-channel transmembrane" evidence="19">
    <location>
        <begin position="223"/>
        <end position="545"/>
    </location>
</feature>
<evidence type="ECO:0000256" key="9">
    <source>
        <dbReference type="ARBA" id="ARBA00023136"/>
    </source>
</evidence>
<evidence type="ECO:0000256" key="4">
    <source>
        <dbReference type="ARBA" id="ARBA00022692"/>
    </source>
</evidence>
<keyword evidence="5" id="KW-0732">Signal</keyword>
<dbReference type="SUPFAM" id="SSF63712">
    <property type="entry name" value="Nicotinic receptor ligand binding domain-like"/>
    <property type="match status" value="1"/>
</dbReference>
<reference evidence="20 21" key="1">
    <citation type="journal article" date="2015" name="Genome Biol.">
        <title>Comparative genomics of Steinernema reveals deeply conserved gene regulatory networks.</title>
        <authorList>
            <person name="Dillman A.R."/>
            <person name="Macchietto M."/>
            <person name="Porter C.F."/>
            <person name="Rogers A."/>
            <person name="Williams B."/>
            <person name="Antoshechkin I."/>
            <person name="Lee M.M."/>
            <person name="Goodwin Z."/>
            <person name="Lu X."/>
            <person name="Lewis E.E."/>
            <person name="Goodrich-Blair H."/>
            <person name="Stock S.P."/>
            <person name="Adams B.J."/>
            <person name="Sternberg P.W."/>
            <person name="Mortazavi A."/>
        </authorList>
    </citation>
    <scope>NUCLEOTIDE SEQUENCE [LARGE SCALE GENOMIC DNA]</scope>
    <source>
        <strain evidence="20 21">ALL</strain>
    </source>
</reference>
<evidence type="ECO:0000256" key="1">
    <source>
        <dbReference type="ARBA" id="ARBA00009237"/>
    </source>
</evidence>
<dbReference type="PRINTS" id="PR00252">
    <property type="entry name" value="NRIONCHANNEL"/>
</dbReference>
<evidence type="ECO:0000256" key="10">
    <source>
        <dbReference type="ARBA" id="ARBA00023157"/>
    </source>
</evidence>
<dbReference type="NCBIfam" id="TIGR00860">
    <property type="entry name" value="LIC"/>
    <property type="match status" value="1"/>
</dbReference>
<keyword evidence="7" id="KW-0770">Synapse</keyword>
<organism evidence="20 21">
    <name type="scientific">Steinernema carpocapsae</name>
    <name type="common">Entomopathogenic nematode</name>
    <dbReference type="NCBI Taxonomy" id="34508"/>
    <lineage>
        <taxon>Eukaryota</taxon>
        <taxon>Metazoa</taxon>
        <taxon>Ecdysozoa</taxon>
        <taxon>Nematoda</taxon>
        <taxon>Chromadorea</taxon>
        <taxon>Rhabditida</taxon>
        <taxon>Tylenchina</taxon>
        <taxon>Panagrolaimomorpha</taxon>
        <taxon>Strongyloidoidea</taxon>
        <taxon>Steinernematidae</taxon>
        <taxon>Steinernema</taxon>
    </lineage>
</organism>
<dbReference type="PRINTS" id="PR00254">
    <property type="entry name" value="NICOTINICR"/>
</dbReference>
<dbReference type="InterPro" id="IPR002394">
    <property type="entry name" value="Nicotinic_acetylcholine_rcpt"/>
</dbReference>
<dbReference type="SUPFAM" id="SSF90112">
    <property type="entry name" value="Neurotransmitter-gated ion-channel transmembrane pore"/>
    <property type="match status" value="1"/>
</dbReference>
<dbReference type="PANTHER" id="PTHR18945">
    <property type="entry name" value="NEUROTRANSMITTER GATED ION CHANNEL"/>
    <property type="match status" value="1"/>
</dbReference>
<dbReference type="InterPro" id="IPR018000">
    <property type="entry name" value="Neurotransmitter_ion_chnl_CS"/>
</dbReference>
<dbReference type="AlphaFoldDB" id="A0A4U5MKM7"/>
<keyword evidence="4 17" id="KW-0812">Transmembrane</keyword>
<dbReference type="FunFam" id="2.70.170.10:FF:000016">
    <property type="entry name" value="Nicotinic acetylcholine receptor subunit"/>
    <property type="match status" value="1"/>
</dbReference>
<keyword evidence="11" id="KW-0675">Receptor</keyword>
<evidence type="ECO:0000256" key="8">
    <source>
        <dbReference type="ARBA" id="ARBA00023065"/>
    </source>
</evidence>
<keyword evidence="13" id="KW-0628">Postsynaptic cell membrane</keyword>
<evidence type="ECO:0000256" key="7">
    <source>
        <dbReference type="ARBA" id="ARBA00023018"/>
    </source>
</evidence>
<comment type="similarity">
    <text evidence="1">Belongs to the ligand-gated ion channel (TC 1.A.9) family. Acetylcholine receptor (TC 1.A.9.1) subfamily.</text>
</comment>
<evidence type="ECO:0000256" key="12">
    <source>
        <dbReference type="ARBA" id="ARBA00023180"/>
    </source>
</evidence>
<dbReference type="Pfam" id="PF02932">
    <property type="entry name" value="Neur_chan_memb"/>
    <property type="match status" value="1"/>
</dbReference>
<dbReference type="FunFam" id="1.20.58.390:FF:000043">
    <property type="entry name" value="AcetylCholine Receptor"/>
    <property type="match status" value="1"/>
</dbReference>
<dbReference type="GO" id="GO:0045211">
    <property type="term" value="C:postsynaptic membrane"/>
    <property type="evidence" value="ECO:0007669"/>
    <property type="project" value="UniProtKB-SubCell"/>
</dbReference>
<keyword evidence="12" id="KW-0325">Glycoprotein</keyword>
<dbReference type="InterPro" id="IPR036734">
    <property type="entry name" value="Neur_chan_lig-bd_sf"/>
</dbReference>
<keyword evidence="6 17" id="KW-1133">Transmembrane helix</keyword>
<dbReference type="Gene3D" id="1.20.58.390">
    <property type="entry name" value="Neurotransmitter-gated ion-channel transmembrane domain"/>
    <property type="match status" value="2"/>
</dbReference>
<evidence type="ECO:0000256" key="6">
    <source>
        <dbReference type="ARBA" id="ARBA00022989"/>
    </source>
</evidence>
<keyword evidence="3" id="KW-1003">Cell membrane</keyword>
<feature type="transmembrane region" description="Helical" evidence="17">
    <location>
        <begin position="278"/>
        <end position="301"/>
    </location>
</feature>
<evidence type="ECO:0000313" key="21">
    <source>
        <dbReference type="Proteomes" id="UP000298663"/>
    </source>
</evidence>
<dbReference type="STRING" id="34508.A0A4U5MKM7"/>
<dbReference type="OrthoDB" id="5975154at2759"/>
<evidence type="ECO:0000256" key="3">
    <source>
        <dbReference type="ARBA" id="ARBA00022475"/>
    </source>
</evidence>
<evidence type="ECO:0000256" key="2">
    <source>
        <dbReference type="ARBA" id="ARBA00022448"/>
    </source>
</evidence>
<evidence type="ECO:0000256" key="13">
    <source>
        <dbReference type="ARBA" id="ARBA00023257"/>
    </source>
</evidence>
<dbReference type="Proteomes" id="UP000298663">
    <property type="component" value="Unassembled WGS sequence"/>
</dbReference>
<reference evidence="20 21" key="2">
    <citation type="journal article" date="2019" name="G3 (Bethesda)">
        <title>Hybrid Assembly of the Genome of the Entomopathogenic Nematode Steinernema carpocapsae Identifies the X-Chromosome.</title>
        <authorList>
            <person name="Serra L."/>
            <person name="Macchietto M."/>
            <person name="Macias-Munoz A."/>
            <person name="McGill C.J."/>
            <person name="Rodriguez I.M."/>
            <person name="Rodriguez B."/>
            <person name="Murad R."/>
            <person name="Mortazavi A."/>
        </authorList>
    </citation>
    <scope>NUCLEOTIDE SEQUENCE [LARGE SCALE GENOMIC DNA]</scope>
    <source>
        <strain evidence="20 21">ALL</strain>
    </source>
</reference>
<feature type="transmembrane region" description="Helical" evidence="17">
    <location>
        <begin position="529"/>
        <end position="553"/>
    </location>
</feature>
<evidence type="ECO:0000256" key="11">
    <source>
        <dbReference type="ARBA" id="ARBA00023170"/>
    </source>
</evidence>
<gene>
    <name evidence="20" type="ORF">L596_022074</name>
</gene>
<dbReference type="EMBL" id="AZBU02000007">
    <property type="protein sequence ID" value="TKR69996.1"/>
    <property type="molecule type" value="Genomic_DNA"/>
</dbReference>
<sequence>MNRCSASYHERRLYEDLMRDYNNLERPVANHSHPVTVYLKVSLQQLIDVDEKNQIVFVNAWLDYAWNDYKLRWDKDEYGNITDVRFPAGKIWKPDVLLYNSVDSSFDSTYPTNMVVYHTGDVTWVPPGIFKISCKIDIKWFPFDEQRCFFKFGSWTYDGFKLDLQPAKGGFDISEYLPNGEWALPMTTVSRSEKFYDCCPEPYPDLTFYLHMRRRTLYYGFNLIMPCILTTTMTLLGFTLPPDAGEKITLQITVLLSICFFLSIVSEMSPPTSEAVPLLGIFFSCCMIVVTASTVFTVYVLNLHYRTPETHEMGTTRWRLRLHAFRRRLGPIGVATATASKSEWNTLNWQWLWAFLGSIDSAQKLEPNNTRTLLLYWVPYFLKMERPGIHLTWESLPSLLPCSKPKRHSESLIRNVKETENGSRASSLEVERRMHQYITATGLSNGIYPPHGVKTVLSNGGLIHQNGDQSPPQIKSGSPSLEPAQQAQLLLLQRIYQELKSITKRMIEAEREGDQSNNWKFAAMVVDRLCLYIFTVFIVASVLGILLSAPYLIA</sequence>
<proteinExistence type="inferred from homology"/>
<dbReference type="Gene3D" id="2.70.170.10">
    <property type="entry name" value="Neurotransmitter-gated ion-channel ligand-binding domain"/>
    <property type="match status" value="1"/>
</dbReference>
<dbReference type="InterPro" id="IPR036719">
    <property type="entry name" value="Neuro-gated_channel_TM_sf"/>
</dbReference>
<comment type="subcellular location">
    <subcellularLocation>
        <location evidence="16">Postsynaptic cell membrane</location>
        <topology evidence="16">Multi-pass membrane protein</topology>
    </subcellularLocation>
</comment>
<evidence type="ECO:0000259" key="19">
    <source>
        <dbReference type="Pfam" id="PF02932"/>
    </source>
</evidence>
<dbReference type="GO" id="GO:0004888">
    <property type="term" value="F:transmembrane signaling receptor activity"/>
    <property type="evidence" value="ECO:0007669"/>
    <property type="project" value="InterPro"/>
</dbReference>
<feature type="transmembrane region" description="Helical" evidence="17">
    <location>
        <begin position="217"/>
        <end position="236"/>
    </location>
</feature>
<dbReference type="CDD" id="cd18997">
    <property type="entry name" value="LGIC_ECD_nAChR"/>
    <property type="match status" value="1"/>
</dbReference>
<keyword evidence="8 17" id="KW-0406">Ion transport</keyword>
<name>A0A4U5MKM7_STECR</name>
<dbReference type="InterPro" id="IPR006029">
    <property type="entry name" value="Neurotrans-gated_channel_TM"/>
</dbReference>
<evidence type="ECO:0000259" key="18">
    <source>
        <dbReference type="Pfam" id="PF02931"/>
    </source>
</evidence>
<dbReference type="CDD" id="cd19051">
    <property type="entry name" value="LGIC_TM_cation"/>
    <property type="match status" value="1"/>
</dbReference>
<dbReference type="InterPro" id="IPR006201">
    <property type="entry name" value="Neur_channel"/>
</dbReference>
<evidence type="ECO:0000256" key="5">
    <source>
        <dbReference type="ARBA" id="ARBA00022729"/>
    </source>
</evidence>
<dbReference type="GO" id="GO:0022848">
    <property type="term" value="F:acetylcholine-gated monoatomic cation-selective channel activity"/>
    <property type="evidence" value="ECO:0007669"/>
    <property type="project" value="InterPro"/>
</dbReference>
<keyword evidence="15 17" id="KW-0407">Ion channel</keyword>
<keyword evidence="10" id="KW-1015">Disulfide bond</keyword>
<accession>A0A4U5MKM7</accession>
<keyword evidence="14" id="KW-1071">Ligand-gated ion channel</keyword>
<keyword evidence="9 17" id="KW-0472">Membrane</keyword>
<evidence type="ECO:0000256" key="17">
    <source>
        <dbReference type="RuleBase" id="RU000687"/>
    </source>
</evidence>
<evidence type="ECO:0000256" key="16">
    <source>
        <dbReference type="ARBA" id="ARBA00034104"/>
    </source>
</evidence>
<evidence type="ECO:0000256" key="14">
    <source>
        <dbReference type="ARBA" id="ARBA00023286"/>
    </source>
</evidence>
<keyword evidence="21" id="KW-1185">Reference proteome</keyword>
<dbReference type="InterPro" id="IPR006202">
    <property type="entry name" value="Neur_chan_lig-bd"/>
</dbReference>
<evidence type="ECO:0000313" key="20">
    <source>
        <dbReference type="EMBL" id="TKR69996.1"/>
    </source>
</evidence>
<feature type="domain" description="Neurotransmitter-gated ion-channel ligand-binding" evidence="18">
    <location>
        <begin position="10"/>
        <end position="216"/>
    </location>
</feature>
<dbReference type="InterPro" id="IPR038050">
    <property type="entry name" value="Neuro_actylchol_rec"/>
</dbReference>
<evidence type="ECO:0000256" key="15">
    <source>
        <dbReference type="ARBA" id="ARBA00023303"/>
    </source>
</evidence>
<comment type="caution">
    <text evidence="20">The sequence shown here is derived from an EMBL/GenBank/DDBJ whole genome shotgun (WGS) entry which is preliminary data.</text>
</comment>
<feature type="transmembrane region" description="Helical" evidence="17">
    <location>
        <begin position="248"/>
        <end position="266"/>
    </location>
</feature>
<protein>
    <submittedName>
        <fullName evidence="20">Uncharacterized protein</fullName>
    </submittedName>
</protein>
<dbReference type="Pfam" id="PF02931">
    <property type="entry name" value="Neur_chan_LBD"/>
    <property type="match status" value="1"/>
</dbReference>
<dbReference type="PROSITE" id="PS00236">
    <property type="entry name" value="NEUROTR_ION_CHANNEL"/>
    <property type="match status" value="1"/>
</dbReference>